<sequence>MLKWICLLLAMLICTAPAAAFAADGPLVIAHRGASGDRPEHTLAAYELAIDQGADYIEPDLVITSDLHLIARHDTELSATTDVAARDEFVDRRRSKTIDGQLANGWFAEDFTLAEIRTLRARERIPGIRPANARYDGLYQVPTFDEIVMLVRAKEAETGRRIGLYPELKHYTFLLREQLDGVDLLIAALRKHDLDSADAPVFVQSFEVAPLKRLDAMSDVKLVQLLEPEGGPADEPAMRYAEMVTPSGLAEIAQYADGIGVSIPMVLDESGAATGLVAAAQEAGLLVHVWTVRKENAFLPPFAKLSNLNATAGCVEYVFDALRKAGADGIFTDDPARTRTENLLCAVMAAP</sequence>
<comment type="catalytic activity">
    <reaction evidence="6">
        <text>a sn-glycero-3-phosphodiester + H2O = an alcohol + sn-glycerol 3-phosphate + H(+)</text>
        <dbReference type="Rhea" id="RHEA:12969"/>
        <dbReference type="ChEBI" id="CHEBI:15377"/>
        <dbReference type="ChEBI" id="CHEBI:15378"/>
        <dbReference type="ChEBI" id="CHEBI:30879"/>
        <dbReference type="ChEBI" id="CHEBI:57597"/>
        <dbReference type="ChEBI" id="CHEBI:83408"/>
        <dbReference type="EC" id="3.1.4.46"/>
    </reaction>
</comment>
<dbReference type="GO" id="GO:0006629">
    <property type="term" value="P:lipid metabolic process"/>
    <property type="evidence" value="ECO:0007669"/>
    <property type="project" value="InterPro"/>
</dbReference>
<keyword evidence="3 7" id="KW-0732">Signal</keyword>
<dbReference type="Pfam" id="PF03009">
    <property type="entry name" value="GDPD"/>
    <property type="match status" value="1"/>
</dbReference>
<protein>
    <recommendedName>
        <fullName evidence="2">glycerophosphodiester phosphodiesterase</fullName>
        <ecNumber evidence="2">3.1.4.46</ecNumber>
    </recommendedName>
</protein>
<dbReference type="GO" id="GO:0008889">
    <property type="term" value="F:glycerophosphodiester phosphodiesterase activity"/>
    <property type="evidence" value="ECO:0007669"/>
    <property type="project" value="UniProtKB-EC"/>
</dbReference>
<evidence type="ECO:0000256" key="3">
    <source>
        <dbReference type="ARBA" id="ARBA00022729"/>
    </source>
</evidence>
<dbReference type="Proteomes" id="UP000253727">
    <property type="component" value="Unassembled WGS sequence"/>
</dbReference>
<comment type="caution">
    <text evidence="9">The sequence shown here is derived from an EMBL/GenBank/DDBJ whole genome shotgun (WGS) entry which is preliminary data.</text>
</comment>
<dbReference type="InterPro" id="IPR017946">
    <property type="entry name" value="PLC-like_Pdiesterase_TIM-brl"/>
</dbReference>
<dbReference type="SUPFAM" id="SSF51695">
    <property type="entry name" value="PLC-like phosphodiesterases"/>
    <property type="match status" value="1"/>
</dbReference>
<keyword evidence="10" id="KW-1185">Reference proteome</keyword>
<reference evidence="9 10" key="1">
    <citation type="submission" date="2018-04" db="EMBL/GenBank/DDBJ databases">
        <title>Altererythrobacter sp. HME9302 genome sequencing and assembly.</title>
        <authorList>
            <person name="Kang H."/>
            <person name="Kim H."/>
            <person name="Joh K."/>
        </authorList>
    </citation>
    <scope>NUCLEOTIDE SEQUENCE [LARGE SCALE GENOMIC DNA]</scope>
    <source>
        <strain evidence="9 10">HME9302</strain>
    </source>
</reference>
<accession>A0A369QF32</accession>
<feature type="signal peptide" evidence="7">
    <location>
        <begin position="1"/>
        <end position="22"/>
    </location>
</feature>
<evidence type="ECO:0000313" key="10">
    <source>
        <dbReference type="Proteomes" id="UP000253727"/>
    </source>
</evidence>
<dbReference type="AlphaFoldDB" id="A0A369QF32"/>
<dbReference type="EMBL" id="QBKA01000002">
    <property type="protein sequence ID" value="RDC60908.1"/>
    <property type="molecule type" value="Genomic_DNA"/>
</dbReference>
<comment type="similarity">
    <text evidence="1">Belongs to the glycerophosphoryl diester phosphodiesterase family.</text>
</comment>
<evidence type="ECO:0000256" key="5">
    <source>
        <dbReference type="ARBA" id="ARBA00022801"/>
    </source>
</evidence>
<evidence type="ECO:0000256" key="7">
    <source>
        <dbReference type="SAM" id="SignalP"/>
    </source>
</evidence>
<dbReference type="InterPro" id="IPR030395">
    <property type="entry name" value="GP_PDE_dom"/>
</dbReference>
<dbReference type="GO" id="GO:0006071">
    <property type="term" value="P:glycerol metabolic process"/>
    <property type="evidence" value="ECO:0007669"/>
    <property type="project" value="UniProtKB-KW"/>
</dbReference>
<proteinExistence type="inferred from homology"/>
<dbReference type="RefSeq" id="WP_230079967.1">
    <property type="nucleotide sequence ID" value="NZ_QBKA01000002.1"/>
</dbReference>
<evidence type="ECO:0000256" key="4">
    <source>
        <dbReference type="ARBA" id="ARBA00022798"/>
    </source>
</evidence>
<dbReference type="Gene3D" id="3.20.20.190">
    <property type="entry name" value="Phosphatidylinositol (PI) phosphodiesterase"/>
    <property type="match status" value="1"/>
</dbReference>
<organism evidence="9 10">
    <name type="scientific">Alteripontixanthobacter maritimus</name>
    <dbReference type="NCBI Taxonomy" id="2161824"/>
    <lineage>
        <taxon>Bacteria</taxon>
        <taxon>Pseudomonadati</taxon>
        <taxon>Pseudomonadota</taxon>
        <taxon>Alphaproteobacteria</taxon>
        <taxon>Sphingomonadales</taxon>
        <taxon>Erythrobacteraceae</taxon>
        <taxon>Alteripontixanthobacter</taxon>
    </lineage>
</organism>
<dbReference type="EC" id="3.1.4.46" evidence="2"/>
<gene>
    <name evidence="9" type="primary">glpQ</name>
    <name evidence="9" type="ORF">HME9302_02125</name>
</gene>
<evidence type="ECO:0000256" key="2">
    <source>
        <dbReference type="ARBA" id="ARBA00012247"/>
    </source>
</evidence>
<evidence type="ECO:0000259" key="8">
    <source>
        <dbReference type="PROSITE" id="PS51704"/>
    </source>
</evidence>
<feature type="domain" description="GP-PDE" evidence="8">
    <location>
        <begin position="26"/>
        <end position="342"/>
    </location>
</feature>
<evidence type="ECO:0000313" key="9">
    <source>
        <dbReference type="EMBL" id="RDC60908.1"/>
    </source>
</evidence>
<keyword evidence="5 9" id="KW-0378">Hydrolase</keyword>
<name>A0A369QF32_9SPHN</name>
<keyword evidence="4" id="KW-0319">Glycerol metabolism</keyword>
<dbReference type="PROSITE" id="PS51704">
    <property type="entry name" value="GP_PDE"/>
    <property type="match status" value="1"/>
</dbReference>
<dbReference type="GO" id="GO:0042597">
    <property type="term" value="C:periplasmic space"/>
    <property type="evidence" value="ECO:0007669"/>
    <property type="project" value="TreeGrafter"/>
</dbReference>
<feature type="chain" id="PRO_5016993508" description="glycerophosphodiester phosphodiesterase" evidence="7">
    <location>
        <begin position="23"/>
        <end position="351"/>
    </location>
</feature>
<evidence type="ECO:0000256" key="6">
    <source>
        <dbReference type="ARBA" id="ARBA00047512"/>
    </source>
</evidence>
<dbReference type="PANTHER" id="PTHR43620">
    <property type="entry name" value="GLYCEROPHOSPHORYL DIESTER PHOSPHODIESTERASE"/>
    <property type="match status" value="1"/>
</dbReference>
<evidence type="ECO:0000256" key="1">
    <source>
        <dbReference type="ARBA" id="ARBA00007277"/>
    </source>
</evidence>
<dbReference type="PANTHER" id="PTHR43620:SF7">
    <property type="entry name" value="GLYCEROPHOSPHODIESTER PHOSPHODIESTERASE GDPD5-RELATED"/>
    <property type="match status" value="1"/>
</dbReference>